<proteinExistence type="predicted"/>
<protein>
    <submittedName>
        <fullName evidence="1">7554_t:CDS:1</fullName>
    </submittedName>
</protein>
<evidence type="ECO:0000313" key="1">
    <source>
        <dbReference type="EMBL" id="CAG8506167.1"/>
    </source>
</evidence>
<reference evidence="1" key="1">
    <citation type="submission" date="2021-06" db="EMBL/GenBank/DDBJ databases">
        <authorList>
            <person name="Kallberg Y."/>
            <person name="Tangrot J."/>
            <person name="Rosling A."/>
        </authorList>
    </citation>
    <scope>NUCLEOTIDE SEQUENCE</scope>
    <source>
        <strain evidence="1">87-6 pot B 2015</strain>
    </source>
</reference>
<dbReference type="Proteomes" id="UP000789375">
    <property type="component" value="Unassembled WGS sequence"/>
</dbReference>
<name>A0A9N8ZTD7_FUNMO</name>
<comment type="caution">
    <text evidence="1">The sequence shown here is derived from an EMBL/GenBank/DDBJ whole genome shotgun (WGS) entry which is preliminary data.</text>
</comment>
<evidence type="ECO:0000313" key="2">
    <source>
        <dbReference type="Proteomes" id="UP000789375"/>
    </source>
</evidence>
<dbReference type="EMBL" id="CAJVPP010000714">
    <property type="protein sequence ID" value="CAG8506167.1"/>
    <property type="molecule type" value="Genomic_DNA"/>
</dbReference>
<sequence>MTCRVFMNCCGNLVRRFGQLIENINYITNVESINLILDTTLWVFELWIASLPPMGVANVQLSFVTNQKGHEQPTGPKRKRKKVAFITVDGNTRAATPHDASGLVK</sequence>
<gene>
    <name evidence="1" type="ORF">FMOSSE_LOCUS4294</name>
</gene>
<accession>A0A9N8ZTD7</accession>
<keyword evidence="2" id="KW-1185">Reference proteome</keyword>
<organism evidence="1 2">
    <name type="scientific">Funneliformis mosseae</name>
    <name type="common">Endomycorrhizal fungus</name>
    <name type="synonym">Glomus mosseae</name>
    <dbReference type="NCBI Taxonomy" id="27381"/>
    <lineage>
        <taxon>Eukaryota</taxon>
        <taxon>Fungi</taxon>
        <taxon>Fungi incertae sedis</taxon>
        <taxon>Mucoromycota</taxon>
        <taxon>Glomeromycotina</taxon>
        <taxon>Glomeromycetes</taxon>
        <taxon>Glomerales</taxon>
        <taxon>Glomeraceae</taxon>
        <taxon>Funneliformis</taxon>
    </lineage>
</organism>
<dbReference type="AlphaFoldDB" id="A0A9N8ZTD7"/>